<dbReference type="SUPFAM" id="SSF55729">
    <property type="entry name" value="Acyl-CoA N-acyltransferases (Nat)"/>
    <property type="match status" value="1"/>
</dbReference>
<sequence>MRNPGKPTLHGERITLRPVTADDADVMVAGLEDEESNRLTGTHEIFTARRVEKHCAMVAAADDRWDYAIEVDGRMIGEVVLNEIDWDNRSANIRVVIWEPASRNTGLGTEAMRLMTKFGIEEVDHHRIELGVYAFNPRAIRSYEKVGYTLEGTRRDALYWDGEWIDSHTMAVLAPEWEASAA</sequence>
<keyword evidence="3" id="KW-1185">Reference proteome</keyword>
<gene>
    <name evidence="2" type="ORF">EKN06_15155</name>
</gene>
<comment type="caution">
    <text evidence="2">The sequence shown here is derived from an EMBL/GenBank/DDBJ whole genome shotgun (WGS) entry which is preliminary data.</text>
</comment>
<dbReference type="Proteomes" id="UP000283003">
    <property type="component" value="Unassembled WGS sequence"/>
</dbReference>
<dbReference type="EMBL" id="RXOL01000012">
    <property type="protein sequence ID" value="RVQ64741.1"/>
    <property type="molecule type" value="Genomic_DNA"/>
</dbReference>
<organism evidence="2 3">
    <name type="scientific">Croceicoccus ponticola</name>
    <dbReference type="NCBI Taxonomy" id="2217664"/>
    <lineage>
        <taxon>Bacteria</taxon>
        <taxon>Pseudomonadati</taxon>
        <taxon>Pseudomonadota</taxon>
        <taxon>Alphaproteobacteria</taxon>
        <taxon>Sphingomonadales</taxon>
        <taxon>Erythrobacteraceae</taxon>
        <taxon>Croceicoccus</taxon>
    </lineage>
</organism>
<dbReference type="InterPro" id="IPR000182">
    <property type="entry name" value="GNAT_dom"/>
</dbReference>
<dbReference type="PANTHER" id="PTHR43415">
    <property type="entry name" value="SPERMIDINE N(1)-ACETYLTRANSFERASE"/>
    <property type="match status" value="1"/>
</dbReference>
<keyword evidence="2" id="KW-0808">Transferase</keyword>
<protein>
    <submittedName>
        <fullName evidence="2">N-acetyltransferase</fullName>
    </submittedName>
</protein>
<dbReference type="Pfam" id="PF13302">
    <property type="entry name" value="Acetyltransf_3"/>
    <property type="match status" value="1"/>
</dbReference>
<evidence type="ECO:0000259" key="1">
    <source>
        <dbReference type="PROSITE" id="PS51186"/>
    </source>
</evidence>
<evidence type="ECO:0000313" key="3">
    <source>
        <dbReference type="Proteomes" id="UP000283003"/>
    </source>
</evidence>
<dbReference type="GO" id="GO:0016747">
    <property type="term" value="F:acyltransferase activity, transferring groups other than amino-acyl groups"/>
    <property type="evidence" value="ECO:0007669"/>
    <property type="project" value="InterPro"/>
</dbReference>
<accession>A0A437GU30</accession>
<dbReference type="Gene3D" id="3.40.630.30">
    <property type="match status" value="1"/>
</dbReference>
<proteinExistence type="predicted"/>
<name>A0A437GU30_9SPHN</name>
<reference evidence="2 3" key="1">
    <citation type="submission" date="2018-12" db="EMBL/GenBank/DDBJ databases">
        <title>Croceicoccus ponticola sp. nov., a lipolytic bacterium isolated from seawater.</title>
        <authorList>
            <person name="Yoon J.-H."/>
        </authorList>
    </citation>
    <scope>NUCLEOTIDE SEQUENCE [LARGE SCALE GENOMIC DNA]</scope>
    <source>
        <strain evidence="2 3">GM-16</strain>
    </source>
</reference>
<dbReference type="PANTHER" id="PTHR43415:SF3">
    <property type="entry name" value="GNAT-FAMILY ACETYLTRANSFERASE"/>
    <property type="match status" value="1"/>
</dbReference>
<dbReference type="InterPro" id="IPR016181">
    <property type="entry name" value="Acyl_CoA_acyltransferase"/>
</dbReference>
<dbReference type="PROSITE" id="PS51186">
    <property type="entry name" value="GNAT"/>
    <property type="match status" value="1"/>
</dbReference>
<feature type="domain" description="N-acetyltransferase" evidence="1">
    <location>
        <begin position="14"/>
        <end position="171"/>
    </location>
</feature>
<evidence type="ECO:0000313" key="2">
    <source>
        <dbReference type="EMBL" id="RVQ64741.1"/>
    </source>
</evidence>
<dbReference type="OrthoDB" id="7205533at2"/>
<dbReference type="AlphaFoldDB" id="A0A437GU30"/>
<dbReference type="RefSeq" id="WP_127613749.1">
    <property type="nucleotide sequence ID" value="NZ_RXOL01000012.1"/>
</dbReference>